<keyword evidence="1" id="KW-0802">TPR repeat</keyword>
<organism evidence="2 3">
    <name type="scientific">Hoylesella enoeca</name>
    <dbReference type="NCBI Taxonomy" id="76123"/>
    <lineage>
        <taxon>Bacteria</taxon>
        <taxon>Pseudomonadati</taxon>
        <taxon>Bacteroidota</taxon>
        <taxon>Bacteroidia</taxon>
        <taxon>Bacteroidales</taxon>
        <taxon>Prevotellaceae</taxon>
        <taxon>Hoylesella</taxon>
    </lineage>
</organism>
<dbReference type="SMART" id="SM00028">
    <property type="entry name" value="TPR"/>
    <property type="match status" value="4"/>
</dbReference>
<dbReference type="eggNOG" id="COG0457">
    <property type="taxonomic scope" value="Bacteria"/>
</dbReference>
<accession>A0A0S2KLV4</accession>
<evidence type="ECO:0000313" key="2">
    <source>
        <dbReference type="EMBL" id="ALO49221.1"/>
    </source>
</evidence>
<dbReference type="SUPFAM" id="SSF48452">
    <property type="entry name" value="TPR-like"/>
    <property type="match status" value="2"/>
</dbReference>
<dbReference type="STRING" id="76123.AS203_09085"/>
<protein>
    <submittedName>
        <fullName evidence="2">Uncharacterized protein</fullName>
    </submittedName>
</protein>
<dbReference type="PROSITE" id="PS50005">
    <property type="entry name" value="TPR"/>
    <property type="match status" value="1"/>
</dbReference>
<sequence length="987" mass="114062">MLILNVMAIGCSVKQNTSQSRLWHAFTANYNTYYNGSVAYIDGSLEKENGNHDNFTELIPLYTVGNKASIDLGSANFEIAITKAKKAIHQHSIKRRPTWTPGRRKTQKDIEWLSRREYNPFLWKAWLLMGKSQFHKGAFEDAASTFAYMSRLYSTQPAIYGKARAWLAKCYIEQGWMYDAEEVIRNMQRDSLDWRAVKEWDHTYADYYIRTGNYEKAIPYLQKVIRHELRRKQRAREWYLMGQLEAALGRKELANRAFRRVIRQHPPYELAFNARIAMTEVSASGQGKKQLHRLERMASSDNNKDFLDQIYYAEGNIFLARRDTARAIAAYEKGNQKSVRNGTEKGVLLLKLGNLYWEKQRFSDARRCYGEAIGLLDKDRSDYEQLSERSAVLDELVPHIETVHLQDSLQMLARMDEKARNAAIDRVIIALKRQEKMQRNALDSTRTIQSSNERPLIALQKTVNRTAFNGQSQGDLWYFYNPLIINEGKTAFQRLWGRRENVDNWQRINKTVVAGLNTEDRRSKWDRDSLVSEDSLLAPPQASKDSVQNDPHRREYYLAQIPFTSEQLAASNRLLVDGLFHAGVIFKDKLDNLTLSERELTRIVAEYRTFEHLDEVYYHLFLLYSRRNQPTQAGLFLQKLKAEYPKSQWTSILSDPYFRENARVGVHLEDSLYTATYAAFKAGRYAEAMGNVHLSAQKFPKGANRDKFIFINGLSKLNKGDAQACLNSMTEVVTRYPESSLSEMAGMLIKGVNAGRRLHTGQFDIGDVWAMRSRVGADSDSIAVHTFSNDRNADFLFVIAYRPDSVDEHRLLFQLAGFNFTSFLVRNFDIGIEDVEGVHRMLVSGFRNYDEALQYARRLYGQRGIARLMKEARKFIISRSNLELIGRGYSYDDYDRFYAKHFAPLKVSMLPLLIEPEEVATKPDSMAPTVPKSNETGLYFNNVLDTTVKPKTVDKKTNKKQPIVKKTEKKEKKAFDPEDEYYELEGF</sequence>
<dbReference type="Proteomes" id="UP000056252">
    <property type="component" value="Chromosome"/>
</dbReference>
<keyword evidence="3" id="KW-1185">Reference proteome</keyword>
<evidence type="ECO:0000313" key="3">
    <source>
        <dbReference type="Proteomes" id="UP000056252"/>
    </source>
</evidence>
<evidence type="ECO:0000256" key="1">
    <source>
        <dbReference type="PROSITE-ProRule" id="PRU00339"/>
    </source>
</evidence>
<reference evidence="3" key="1">
    <citation type="submission" date="2015-11" db="EMBL/GenBank/DDBJ databases">
        <authorList>
            <person name="Holder M.E."/>
            <person name="Ajami N.J."/>
            <person name="Petrosino J.F."/>
        </authorList>
    </citation>
    <scope>NUCLEOTIDE SEQUENCE [LARGE SCALE GENOMIC DNA]</scope>
    <source>
        <strain evidence="3">F0113</strain>
    </source>
</reference>
<proteinExistence type="predicted"/>
<dbReference type="InterPro" id="IPR019734">
    <property type="entry name" value="TPR_rpt"/>
</dbReference>
<dbReference type="KEGG" id="peo:AS203_09085"/>
<feature type="repeat" description="TPR" evidence="1">
    <location>
        <begin position="235"/>
        <end position="268"/>
    </location>
</feature>
<name>A0A0S2KLV4_9BACT</name>
<dbReference type="Pfam" id="PF13432">
    <property type="entry name" value="TPR_16"/>
    <property type="match status" value="1"/>
</dbReference>
<dbReference type="InterPro" id="IPR011990">
    <property type="entry name" value="TPR-like_helical_dom_sf"/>
</dbReference>
<dbReference type="OrthoDB" id="1522549at2"/>
<dbReference type="Gene3D" id="1.25.40.10">
    <property type="entry name" value="Tetratricopeptide repeat domain"/>
    <property type="match status" value="3"/>
</dbReference>
<gene>
    <name evidence="2" type="ORF">AS203_09085</name>
</gene>
<dbReference type="EMBL" id="CP013195">
    <property type="protein sequence ID" value="ALO49221.1"/>
    <property type="molecule type" value="Genomic_DNA"/>
</dbReference>
<dbReference type="AlphaFoldDB" id="A0A0S2KLV4"/>